<dbReference type="AlphaFoldDB" id="A0A3G8ZIA9"/>
<evidence type="ECO:0008006" key="3">
    <source>
        <dbReference type="Google" id="ProtNLM"/>
    </source>
</evidence>
<reference evidence="1 2" key="1">
    <citation type="submission" date="2018-11" db="EMBL/GenBank/DDBJ databases">
        <authorList>
            <person name="Da X."/>
        </authorList>
    </citation>
    <scope>NUCLEOTIDE SEQUENCE [LARGE SCALE GENOMIC DNA]</scope>
    <source>
        <strain evidence="1 2">S14-144</strain>
    </source>
</reference>
<name>A0A3G8ZIA9_9ACTN</name>
<organism evidence="1 2">
    <name type="scientific">Nakamurella antarctica</name>
    <dbReference type="NCBI Taxonomy" id="1902245"/>
    <lineage>
        <taxon>Bacteria</taxon>
        <taxon>Bacillati</taxon>
        <taxon>Actinomycetota</taxon>
        <taxon>Actinomycetes</taxon>
        <taxon>Nakamurellales</taxon>
        <taxon>Nakamurellaceae</taxon>
        <taxon>Nakamurella</taxon>
    </lineage>
</organism>
<protein>
    <recommendedName>
        <fullName evidence="3">Galactose mutarotase</fullName>
    </recommendedName>
</protein>
<dbReference type="GO" id="GO:0005975">
    <property type="term" value="P:carbohydrate metabolic process"/>
    <property type="evidence" value="ECO:0007669"/>
    <property type="project" value="InterPro"/>
</dbReference>
<dbReference type="RefSeq" id="WP_124797738.1">
    <property type="nucleotide sequence ID" value="NZ_CP034170.1"/>
</dbReference>
<dbReference type="Gene3D" id="2.70.98.10">
    <property type="match status" value="1"/>
</dbReference>
<evidence type="ECO:0000313" key="2">
    <source>
        <dbReference type="Proteomes" id="UP000268084"/>
    </source>
</evidence>
<proteinExistence type="predicted"/>
<sequence>MTVEVVGGGGLTATFGPDRGAKITSLASAGYEWLAQADPDQILGPAPSFVEAEMAGWDECAPSILECTVDGTLIPDHGDLWDATFSCSGATVVAVGHSLQYRFERSMTATEKGLRLDYAVSASKVLPFLWAAHPQFAAPPGTKVAVPGATRLFDVTGGVEDACEAREELWTIDSLPPRATRKVYVDPRDTVTSASLIVGGQALTLRWDATVPYLGVWFDNCTISREPVIAIEPCLGYFDSLAVAIGKGRAAIVSPDKPLRWSIDIEASALT</sequence>
<dbReference type="SUPFAM" id="SSF74650">
    <property type="entry name" value="Galactose mutarotase-like"/>
    <property type="match status" value="1"/>
</dbReference>
<dbReference type="EMBL" id="CP034170">
    <property type="protein sequence ID" value="AZI57053.1"/>
    <property type="molecule type" value="Genomic_DNA"/>
</dbReference>
<keyword evidence="2" id="KW-1185">Reference proteome</keyword>
<dbReference type="OrthoDB" id="2528227at2"/>
<dbReference type="GO" id="GO:0003824">
    <property type="term" value="F:catalytic activity"/>
    <property type="evidence" value="ECO:0007669"/>
    <property type="project" value="InterPro"/>
</dbReference>
<dbReference type="InterPro" id="IPR014718">
    <property type="entry name" value="GH-type_carb-bd"/>
</dbReference>
<reference evidence="1 2" key="2">
    <citation type="submission" date="2018-12" db="EMBL/GenBank/DDBJ databases">
        <title>Nakamurella antarcticus sp. nov., isolated from Antarctica South Shetland Islands soil.</title>
        <authorList>
            <person name="Peng F."/>
        </authorList>
    </citation>
    <scope>NUCLEOTIDE SEQUENCE [LARGE SCALE GENOMIC DNA]</scope>
    <source>
        <strain evidence="1 2">S14-144</strain>
    </source>
</reference>
<accession>A0A3G8ZIA9</accession>
<dbReference type="Proteomes" id="UP000268084">
    <property type="component" value="Chromosome"/>
</dbReference>
<dbReference type="GO" id="GO:0030246">
    <property type="term" value="F:carbohydrate binding"/>
    <property type="evidence" value="ECO:0007669"/>
    <property type="project" value="InterPro"/>
</dbReference>
<gene>
    <name evidence="1" type="ORF">EH165_01595</name>
</gene>
<dbReference type="InterPro" id="IPR011013">
    <property type="entry name" value="Gal_mutarotase_sf_dom"/>
</dbReference>
<dbReference type="KEGG" id="nak:EH165_01595"/>
<evidence type="ECO:0000313" key="1">
    <source>
        <dbReference type="EMBL" id="AZI57053.1"/>
    </source>
</evidence>